<accession>A0A8T0DBK3</accession>
<dbReference type="OrthoDB" id="167809at2759"/>
<dbReference type="AlphaFoldDB" id="A0A8T0DBK3"/>
<name>A0A8T0DBK3_9TREM</name>
<proteinExistence type="predicted"/>
<dbReference type="Gene3D" id="3.40.50.850">
    <property type="entry name" value="Isochorismatase-like"/>
    <property type="match status" value="1"/>
</dbReference>
<gene>
    <name evidence="1" type="ORF">P879_10585</name>
</gene>
<keyword evidence="2" id="KW-1185">Reference proteome</keyword>
<evidence type="ECO:0000313" key="1">
    <source>
        <dbReference type="EMBL" id="KAF8565160.1"/>
    </source>
</evidence>
<evidence type="ECO:0000313" key="2">
    <source>
        <dbReference type="Proteomes" id="UP000699462"/>
    </source>
</evidence>
<feature type="non-terminal residue" evidence="1">
    <location>
        <position position="166"/>
    </location>
</feature>
<dbReference type="InterPro" id="IPR036380">
    <property type="entry name" value="Isochorismatase-like_sf"/>
</dbReference>
<protein>
    <submittedName>
        <fullName evidence="1">Uncharacterized protein</fullName>
    </submittedName>
</protein>
<organism evidence="1 2">
    <name type="scientific">Paragonimus westermani</name>
    <dbReference type="NCBI Taxonomy" id="34504"/>
    <lineage>
        <taxon>Eukaryota</taxon>
        <taxon>Metazoa</taxon>
        <taxon>Spiralia</taxon>
        <taxon>Lophotrochozoa</taxon>
        <taxon>Platyhelminthes</taxon>
        <taxon>Trematoda</taxon>
        <taxon>Digenea</taxon>
        <taxon>Plagiorchiida</taxon>
        <taxon>Troglotremata</taxon>
        <taxon>Troglotrematidae</taxon>
        <taxon>Paragonimus</taxon>
    </lineage>
</organism>
<sequence length="166" mass="18908">RRNGYVINLIFYRNFCEDVSHGNKWGFLLFTSSLSFYLTIQIRNPEDAKIGDVLTIISPQGVESEQKLWPVHCVANTQGSNMYPGLKVTLSLRVHGITSTDSQLANSSVIRTGVRLLTFGNNDPAIWFRFTEAQFETNVTRSYTRFSHVVLMWPIEIVQGARRAHI</sequence>
<comment type="caution">
    <text evidence="1">The sequence shown here is derived from an EMBL/GenBank/DDBJ whole genome shotgun (WGS) entry which is preliminary data.</text>
</comment>
<reference evidence="1 2" key="1">
    <citation type="submission" date="2019-07" db="EMBL/GenBank/DDBJ databases">
        <title>Annotation for the trematode Paragonimus westermani.</title>
        <authorList>
            <person name="Choi Y.-J."/>
        </authorList>
    </citation>
    <scope>NUCLEOTIDE SEQUENCE [LARGE SCALE GENOMIC DNA]</scope>
    <source>
        <strain evidence="1">180907_Pwestermani</strain>
    </source>
</reference>
<dbReference type="EMBL" id="JTDF01007231">
    <property type="protein sequence ID" value="KAF8565160.1"/>
    <property type="molecule type" value="Genomic_DNA"/>
</dbReference>
<dbReference type="Proteomes" id="UP000699462">
    <property type="component" value="Unassembled WGS sequence"/>
</dbReference>